<dbReference type="InterPro" id="IPR034660">
    <property type="entry name" value="DinB/YfiT-like"/>
</dbReference>
<dbReference type="Gene3D" id="3.30.1050.20">
    <property type="match status" value="1"/>
</dbReference>
<dbReference type="AlphaFoldDB" id="A0A1I1JVH3"/>
<dbReference type="NCBIfam" id="TIGR03083">
    <property type="entry name" value="maleylpyruvate isomerase family mycothiol-dependent enzyme"/>
    <property type="match status" value="1"/>
</dbReference>
<dbReference type="Proteomes" id="UP000198832">
    <property type="component" value="Unassembled WGS sequence"/>
</dbReference>
<proteinExistence type="predicted"/>
<dbReference type="Pfam" id="PF07398">
    <property type="entry name" value="MDMPI_C"/>
    <property type="match status" value="1"/>
</dbReference>
<feature type="domain" description="MDMPI C-terminal" evidence="1">
    <location>
        <begin position="160"/>
        <end position="242"/>
    </location>
</feature>
<dbReference type="EMBL" id="FOLB01000007">
    <property type="protein sequence ID" value="SFC51982.1"/>
    <property type="molecule type" value="Genomic_DNA"/>
</dbReference>
<name>A0A1I1JVH3_9ACTN</name>
<reference evidence="3 4" key="1">
    <citation type="submission" date="2016-10" db="EMBL/GenBank/DDBJ databases">
        <authorList>
            <person name="de Groot N.N."/>
        </authorList>
    </citation>
    <scope>NUCLEOTIDE SEQUENCE [LARGE SCALE GENOMIC DNA]</scope>
    <source>
        <strain evidence="3 4">CGMCC 1.7056</strain>
    </source>
</reference>
<feature type="domain" description="Mycothiol-dependent maleylpyruvate isomerase metal-binding" evidence="2">
    <location>
        <begin position="15"/>
        <end position="152"/>
    </location>
</feature>
<gene>
    <name evidence="3" type="ORF">SAMN04487968_107149</name>
</gene>
<dbReference type="Gene3D" id="1.20.120.450">
    <property type="entry name" value="dinb family like domain"/>
    <property type="match status" value="1"/>
</dbReference>
<evidence type="ECO:0000259" key="1">
    <source>
        <dbReference type="Pfam" id="PF07398"/>
    </source>
</evidence>
<keyword evidence="3" id="KW-0670">Pyruvate</keyword>
<accession>A0A1I1JVH3</accession>
<dbReference type="GO" id="GO:0016853">
    <property type="term" value="F:isomerase activity"/>
    <property type="evidence" value="ECO:0007669"/>
    <property type="project" value="UniProtKB-KW"/>
</dbReference>
<dbReference type="InterPro" id="IPR024344">
    <property type="entry name" value="MDMPI_metal-binding"/>
</dbReference>
<sequence length="246" mass="25894">MALVSHPTSTADLLHTASQRLVRTVDSLDGDAWARPSLLPRWTVAHVLAHVALNAEALAGVLTGVAHGRPVSMYASQDARDGDIAELGAAEPAEIRDRVFASVTRFSDALAALPEDRAGERVERTPGSGTFFPAGAAASMRLREVEIHHADLDAGYAPADWPDEFTIRLLDHVAGHFTDHPAGTSGGSGFRAEATDLGRTWEFGTGDATVTGTGHELAWWATGRPAYPGTTGPTSADGMLPRANAI</sequence>
<protein>
    <submittedName>
        <fullName evidence="3">Maleylpyruvate isomerase</fullName>
    </submittedName>
</protein>
<dbReference type="InterPro" id="IPR017517">
    <property type="entry name" value="Maleyloyr_isom"/>
</dbReference>
<dbReference type="InterPro" id="IPR036527">
    <property type="entry name" value="SCP2_sterol-bd_dom_sf"/>
</dbReference>
<dbReference type="SUPFAM" id="SSF55718">
    <property type="entry name" value="SCP-like"/>
    <property type="match status" value="1"/>
</dbReference>
<dbReference type="GO" id="GO:0046872">
    <property type="term" value="F:metal ion binding"/>
    <property type="evidence" value="ECO:0007669"/>
    <property type="project" value="InterPro"/>
</dbReference>
<dbReference type="SUPFAM" id="SSF109854">
    <property type="entry name" value="DinB/YfiT-like putative metalloenzymes"/>
    <property type="match status" value="1"/>
</dbReference>
<keyword evidence="3" id="KW-0413">Isomerase</keyword>
<evidence type="ECO:0000313" key="3">
    <source>
        <dbReference type="EMBL" id="SFC51982.1"/>
    </source>
</evidence>
<evidence type="ECO:0000259" key="2">
    <source>
        <dbReference type="Pfam" id="PF11716"/>
    </source>
</evidence>
<dbReference type="InterPro" id="IPR010872">
    <property type="entry name" value="MDMPI_C-term_domain"/>
</dbReference>
<dbReference type="STRING" id="574651.SAMN04487968_107149"/>
<organism evidence="3 4">
    <name type="scientific">Nocardioides terrae</name>
    <dbReference type="NCBI Taxonomy" id="574651"/>
    <lineage>
        <taxon>Bacteria</taxon>
        <taxon>Bacillati</taxon>
        <taxon>Actinomycetota</taxon>
        <taxon>Actinomycetes</taxon>
        <taxon>Propionibacteriales</taxon>
        <taxon>Nocardioidaceae</taxon>
        <taxon>Nocardioides</taxon>
    </lineage>
</organism>
<evidence type="ECO:0000313" key="4">
    <source>
        <dbReference type="Proteomes" id="UP000198832"/>
    </source>
</evidence>
<keyword evidence="4" id="KW-1185">Reference proteome</keyword>
<dbReference type="Pfam" id="PF11716">
    <property type="entry name" value="MDMPI_N"/>
    <property type="match status" value="1"/>
</dbReference>
<dbReference type="OrthoDB" id="5118203at2"/>